<evidence type="ECO:0000313" key="2">
    <source>
        <dbReference type="EMBL" id="KAJ1214007.1"/>
    </source>
</evidence>
<reference evidence="2" key="1">
    <citation type="journal article" date="2022" name="bioRxiv">
        <title>Sequencing and chromosome-scale assembly of the giantPleurodeles waltlgenome.</title>
        <authorList>
            <person name="Brown T."/>
            <person name="Elewa A."/>
            <person name="Iarovenko S."/>
            <person name="Subramanian E."/>
            <person name="Araus A.J."/>
            <person name="Petzold A."/>
            <person name="Susuki M."/>
            <person name="Suzuki K.-i.T."/>
            <person name="Hayashi T."/>
            <person name="Toyoda A."/>
            <person name="Oliveira C."/>
            <person name="Osipova E."/>
            <person name="Leigh N.D."/>
            <person name="Simon A."/>
            <person name="Yun M.H."/>
        </authorList>
    </citation>
    <scope>NUCLEOTIDE SEQUENCE</scope>
    <source>
        <strain evidence="2">20211129_DDA</strain>
        <tissue evidence="2">Liver</tissue>
    </source>
</reference>
<dbReference type="EMBL" id="JANPWB010000001">
    <property type="protein sequence ID" value="KAJ1214007.1"/>
    <property type="molecule type" value="Genomic_DNA"/>
</dbReference>
<accession>A0AAV7WN12</accession>
<dbReference type="Proteomes" id="UP001066276">
    <property type="component" value="Chromosome 1_1"/>
</dbReference>
<comment type="caution">
    <text evidence="2">The sequence shown here is derived from an EMBL/GenBank/DDBJ whole genome shotgun (WGS) entry which is preliminary data.</text>
</comment>
<evidence type="ECO:0000313" key="3">
    <source>
        <dbReference type="Proteomes" id="UP001066276"/>
    </source>
</evidence>
<proteinExistence type="predicted"/>
<organism evidence="2 3">
    <name type="scientific">Pleurodeles waltl</name>
    <name type="common">Iberian ribbed newt</name>
    <dbReference type="NCBI Taxonomy" id="8319"/>
    <lineage>
        <taxon>Eukaryota</taxon>
        <taxon>Metazoa</taxon>
        <taxon>Chordata</taxon>
        <taxon>Craniata</taxon>
        <taxon>Vertebrata</taxon>
        <taxon>Euteleostomi</taxon>
        <taxon>Amphibia</taxon>
        <taxon>Batrachia</taxon>
        <taxon>Caudata</taxon>
        <taxon>Salamandroidea</taxon>
        <taxon>Salamandridae</taxon>
        <taxon>Pleurodelinae</taxon>
        <taxon>Pleurodeles</taxon>
    </lineage>
</organism>
<dbReference type="AlphaFoldDB" id="A0AAV7WN12"/>
<evidence type="ECO:0000256" key="1">
    <source>
        <dbReference type="SAM" id="MobiDB-lite"/>
    </source>
</evidence>
<gene>
    <name evidence="2" type="ORF">NDU88_001635</name>
</gene>
<keyword evidence="3" id="KW-1185">Reference proteome</keyword>
<name>A0AAV7WN12_PLEWA</name>
<sequence>MTEAVPSLCVPMLKRGSNVNEGAGGSGRSEELKWEDETRGDKVQRSGGEEKETVTRKKPGVPEKETPGDDQRSSPKTSAGRVEKRPGGTTIRSRVWGCHLGKWEGMSGDQNED</sequence>
<protein>
    <submittedName>
        <fullName evidence="2">Uncharacterized protein</fullName>
    </submittedName>
</protein>
<feature type="region of interest" description="Disordered" evidence="1">
    <location>
        <begin position="1"/>
        <end position="93"/>
    </location>
</feature>
<feature type="compositionally biased region" description="Basic and acidic residues" evidence="1">
    <location>
        <begin position="28"/>
        <end position="73"/>
    </location>
</feature>